<proteinExistence type="predicted"/>
<accession>A0A2P2Q3M9</accession>
<name>A0A2P2Q3M9_RHIMU</name>
<dbReference type="EMBL" id="GGEC01081039">
    <property type="protein sequence ID" value="MBX61523.1"/>
    <property type="molecule type" value="Transcribed_RNA"/>
</dbReference>
<sequence length="15" mass="1940">MKRRPWVNCCYCAYF</sequence>
<evidence type="ECO:0000313" key="1">
    <source>
        <dbReference type="EMBL" id="MBX61523.1"/>
    </source>
</evidence>
<organism evidence="1">
    <name type="scientific">Rhizophora mucronata</name>
    <name type="common">Asiatic mangrove</name>
    <dbReference type="NCBI Taxonomy" id="61149"/>
    <lineage>
        <taxon>Eukaryota</taxon>
        <taxon>Viridiplantae</taxon>
        <taxon>Streptophyta</taxon>
        <taxon>Embryophyta</taxon>
        <taxon>Tracheophyta</taxon>
        <taxon>Spermatophyta</taxon>
        <taxon>Magnoliopsida</taxon>
        <taxon>eudicotyledons</taxon>
        <taxon>Gunneridae</taxon>
        <taxon>Pentapetalae</taxon>
        <taxon>rosids</taxon>
        <taxon>fabids</taxon>
        <taxon>Malpighiales</taxon>
        <taxon>Rhizophoraceae</taxon>
        <taxon>Rhizophora</taxon>
    </lineage>
</organism>
<protein>
    <submittedName>
        <fullName evidence="1">Uncharacterized protein</fullName>
    </submittedName>
</protein>
<reference evidence="1" key="1">
    <citation type="submission" date="2018-02" db="EMBL/GenBank/DDBJ databases">
        <title>Rhizophora mucronata_Transcriptome.</title>
        <authorList>
            <person name="Meera S.P."/>
            <person name="Sreeshan A."/>
            <person name="Augustine A."/>
        </authorList>
    </citation>
    <scope>NUCLEOTIDE SEQUENCE</scope>
    <source>
        <tissue evidence="1">Leaf</tissue>
    </source>
</reference>